<organism evidence="1 2">
    <name type="scientific">Bacillus cereus</name>
    <dbReference type="NCBI Taxonomy" id="1396"/>
    <lineage>
        <taxon>Bacteria</taxon>
        <taxon>Bacillati</taxon>
        <taxon>Bacillota</taxon>
        <taxon>Bacilli</taxon>
        <taxon>Bacillales</taxon>
        <taxon>Bacillaceae</taxon>
        <taxon>Bacillus</taxon>
        <taxon>Bacillus cereus group</taxon>
    </lineage>
</organism>
<protein>
    <submittedName>
        <fullName evidence="1">Uncharacterized protein</fullName>
    </submittedName>
</protein>
<evidence type="ECO:0000313" key="2">
    <source>
        <dbReference type="Proteomes" id="UP000075476"/>
    </source>
</evidence>
<reference evidence="1 2" key="1">
    <citation type="submission" date="2015-12" db="EMBL/GenBank/DDBJ databases">
        <title>Bacillus cereus Group isolate.</title>
        <authorList>
            <person name="Kovac J."/>
        </authorList>
    </citation>
    <scope>NUCLEOTIDE SEQUENCE [LARGE SCALE GENOMIC DNA]</scope>
    <source>
        <strain evidence="1 2">FSL K6-0073</strain>
    </source>
</reference>
<comment type="caution">
    <text evidence="1">The sequence shown here is derived from an EMBL/GenBank/DDBJ whole genome shotgun (WGS) entry which is preliminary data.</text>
</comment>
<dbReference type="RefSeq" id="WP_061662448.1">
    <property type="nucleotide sequence ID" value="NZ_LOMO01000001.1"/>
</dbReference>
<dbReference type="Proteomes" id="UP000075476">
    <property type="component" value="Unassembled WGS sequence"/>
</dbReference>
<dbReference type="AlphaFoldDB" id="A0A9X0SPD1"/>
<name>A0A9X0SPD1_BACCE</name>
<dbReference type="EMBL" id="LOMO01000001">
    <property type="protein sequence ID" value="KXY51109.1"/>
    <property type="molecule type" value="Genomic_DNA"/>
</dbReference>
<gene>
    <name evidence="1" type="ORF">AT268_31910</name>
</gene>
<evidence type="ECO:0000313" key="1">
    <source>
        <dbReference type="EMBL" id="KXY51109.1"/>
    </source>
</evidence>
<sequence>MTLYDLIELSNAGHLRRNLGDNWEYELTKNGFNITYKDDFGGIIVKIFEGTEEEDYNKPIHVYRIFNGSEETIFNGFEQRARTTLLENSHWGVSQRMKYIFGF</sequence>
<accession>A0A9X0SPD1</accession>
<proteinExistence type="predicted"/>